<dbReference type="Proteomes" id="UP000267821">
    <property type="component" value="Unassembled WGS sequence"/>
</dbReference>
<evidence type="ECO:0000256" key="1">
    <source>
        <dbReference type="SAM" id="MobiDB-lite"/>
    </source>
</evidence>
<feature type="compositionally biased region" description="Polar residues" evidence="1">
    <location>
        <begin position="67"/>
        <end position="78"/>
    </location>
</feature>
<evidence type="ECO:0000313" key="3">
    <source>
        <dbReference type="Proteomes" id="UP000267821"/>
    </source>
</evidence>
<evidence type="ECO:0000313" key="2">
    <source>
        <dbReference type="EMBL" id="RPB19790.1"/>
    </source>
</evidence>
<gene>
    <name evidence="2" type="ORF">L211DRAFT_852900</name>
</gene>
<proteinExistence type="predicted"/>
<feature type="compositionally biased region" description="Polar residues" evidence="1">
    <location>
        <begin position="42"/>
        <end position="59"/>
    </location>
</feature>
<reference evidence="2 3" key="1">
    <citation type="journal article" date="2018" name="Nat. Ecol. Evol.">
        <title>Pezizomycetes genomes reveal the molecular basis of ectomycorrhizal truffle lifestyle.</title>
        <authorList>
            <person name="Murat C."/>
            <person name="Payen T."/>
            <person name="Noel B."/>
            <person name="Kuo A."/>
            <person name="Morin E."/>
            <person name="Chen J."/>
            <person name="Kohler A."/>
            <person name="Krizsan K."/>
            <person name="Balestrini R."/>
            <person name="Da Silva C."/>
            <person name="Montanini B."/>
            <person name="Hainaut M."/>
            <person name="Levati E."/>
            <person name="Barry K.W."/>
            <person name="Belfiori B."/>
            <person name="Cichocki N."/>
            <person name="Clum A."/>
            <person name="Dockter R.B."/>
            <person name="Fauchery L."/>
            <person name="Guy J."/>
            <person name="Iotti M."/>
            <person name="Le Tacon F."/>
            <person name="Lindquist E.A."/>
            <person name="Lipzen A."/>
            <person name="Malagnac F."/>
            <person name="Mello A."/>
            <person name="Molinier V."/>
            <person name="Miyauchi S."/>
            <person name="Poulain J."/>
            <person name="Riccioni C."/>
            <person name="Rubini A."/>
            <person name="Sitrit Y."/>
            <person name="Splivallo R."/>
            <person name="Traeger S."/>
            <person name="Wang M."/>
            <person name="Zifcakova L."/>
            <person name="Wipf D."/>
            <person name="Zambonelli A."/>
            <person name="Paolocci F."/>
            <person name="Nowrousian M."/>
            <person name="Ottonello S."/>
            <person name="Baldrian P."/>
            <person name="Spatafora J.W."/>
            <person name="Henrissat B."/>
            <person name="Nagy L.G."/>
            <person name="Aury J.M."/>
            <person name="Wincker P."/>
            <person name="Grigoriev I.V."/>
            <person name="Bonfante P."/>
            <person name="Martin F.M."/>
        </authorList>
    </citation>
    <scope>NUCLEOTIDE SEQUENCE [LARGE SCALE GENOMIC DNA]</scope>
    <source>
        <strain evidence="2 3">ATCC MYA-4762</strain>
    </source>
</reference>
<name>A0A3N4LA95_9PEZI</name>
<feature type="region of interest" description="Disordered" evidence="1">
    <location>
        <begin position="122"/>
        <end position="152"/>
    </location>
</feature>
<dbReference type="AlphaFoldDB" id="A0A3N4LA95"/>
<keyword evidence="3" id="KW-1185">Reference proteome</keyword>
<accession>A0A3N4LA95</accession>
<organism evidence="2 3">
    <name type="scientific">Terfezia boudieri ATCC MYA-4762</name>
    <dbReference type="NCBI Taxonomy" id="1051890"/>
    <lineage>
        <taxon>Eukaryota</taxon>
        <taxon>Fungi</taxon>
        <taxon>Dikarya</taxon>
        <taxon>Ascomycota</taxon>
        <taxon>Pezizomycotina</taxon>
        <taxon>Pezizomycetes</taxon>
        <taxon>Pezizales</taxon>
        <taxon>Pezizaceae</taxon>
        <taxon>Terfezia</taxon>
    </lineage>
</organism>
<feature type="region of interest" description="Disordered" evidence="1">
    <location>
        <begin position="21"/>
        <end position="82"/>
    </location>
</feature>
<sequence length="210" mass="22694">MQYSQQMDQGEQIIRIGSMHLSGQTPLNPDHISQGKGAGAEGSSQIQHGSEYQSQTQHSLPKGLGGTQVNTEESYGNFTGSGSGLGDFEECGCREEYTKHEPDDIGQFATHRDVEGNRLNEMQGSGQRELGGDPPVHRVYSPAPAATGGAASECTGYGPNDIDIAAYRDIDGPYLYKMEGAGRREEGRFMRVHEGAAKHTSDMKVGSERR</sequence>
<dbReference type="InParanoid" id="A0A3N4LA95"/>
<feature type="compositionally biased region" description="Low complexity" evidence="1">
    <location>
        <begin position="141"/>
        <end position="152"/>
    </location>
</feature>
<dbReference type="OrthoDB" id="10451001at2759"/>
<protein>
    <submittedName>
        <fullName evidence="2">Uncharacterized protein</fullName>
    </submittedName>
</protein>
<dbReference type="EMBL" id="ML121583">
    <property type="protein sequence ID" value="RPB19790.1"/>
    <property type="molecule type" value="Genomic_DNA"/>
</dbReference>